<comment type="caution">
    <text evidence="1">The sequence shown here is derived from an EMBL/GenBank/DDBJ whole genome shotgun (WGS) entry which is preliminary data.</text>
</comment>
<sequence>MSKANGASQLVALEQLKEESELEALSVRQLKELLARNRVEYRGCVERADLLARARTLLRDHVRYRDELESLPLEECCKICMAAPLECVLLECGHIAACTRCAKQLAECPICRQYVVRAVRFFRS</sequence>
<proteinExistence type="predicted"/>
<evidence type="ECO:0000313" key="1">
    <source>
        <dbReference type="EMBL" id="KAI8435434.1"/>
    </source>
</evidence>
<name>A0ACC0KG50_CHOFU</name>
<protein>
    <submittedName>
        <fullName evidence="1">Uncharacterized protein</fullName>
    </submittedName>
</protein>
<keyword evidence="2" id="KW-1185">Reference proteome</keyword>
<dbReference type="Proteomes" id="UP001064048">
    <property type="component" value="Chromosome 5"/>
</dbReference>
<dbReference type="EMBL" id="CM046105">
    <property type="protein sequence ID" value="KAI8435434.1"/>
    <property type="molecule type" value="Genomic_DNA"/>
</dbReference>
<gene>
    <name evidence="1" type="ORF">MSG28_003741</name>
</gene>
<accession>A0ACC0KG50</accession>
<organism evidence="1 2">
    <name type="scientific">Choristoneura fumiferana</name>
    <name type="common">Spruce budworm moth</name>
    <name type="synonym">Archips fumiferana</name>
    <dbReference type="NCBI Taxonomy" id="7141"/>
    <lineage>
        <taxon>Eukaryota</taxon>
        <taxon>Metazoa</taxon>
        <taxon>Ecdysozoa</taxon>
        <taxon>Arthropoda</taxon>
        <taxon>Hexapoda</taxon>
        <taxon>Insecta</taxon>
        <taxon>Pterygota</taxon>
        <taxon>Neoptera</taxon>
        <taxon>Endopterygota</taxon>
        <taxon>Lepidoptera</taxon>
        <taxon>Glossata</taxon>
        <taxon>Ditrysia</taxon>
        <taxon>Tortricoidea</taxon>
        <taxon>Tortricidae</taxon>
        <taxon>Tortricinae</taxon>
        <taxon>Choristoneura</taxon>
    </lineage>
</organism>
<evidence type="ECO:0000313" key="2">
    <source>
        <dbReference type="Proteomes" id="UP001064048"/>
    </source>
</evidence>
<reference evidence="1 2" key="1">
    <citation type="journal article" date="2022" name="Genome Biol. Evol.">
        <title>The Spruce Budworm Genome: Reconstructing the Evolutionary History of Antifreeze Proteins.</title>
        <authorList>
            <person name="Beliveau C."/>
            <person name="Gagne P."/>
            <person name="Picq S."/>
            <person name="Vernygora O."/>
            <person name="Keeling C.I."/>
            <person name="Pinkney K."/>
            <person name="Doucet D."/>
            <person name="Wen F."/>
            <person name="Johnston J.S."/>
            <person name="Maaroufi H."/>
            <person name="Boyle B."/>
            <person name="Laroche J."/>
            <person name="Dewar K."/>
            <person name="Juretic N."/>
            <person name="Blackburn G."/>
            <person name="Nisole A."/>
            <person name="Brunet B."/>
            <person name="Brandao M."/>
            <person name="Lumley L."/>
            <person name="Duan J."/>
            <person name="Quan G."/>
            <person name="Lucarotti C.J."/>
            <person name="Roe A.D."/>
            <person name="Sperling F.A.H."/>
            <person name="Levesque R.C."/>
            <person name="Cusson M."/>
        </authorList>
    </citation>
    <scope>NUCLEOTIDE SEQUENCE [LARGE SCALE GENOMIC DNA]</scope>
    <source>
        <strain evidence="1">Glfc:IPQL:Cfum</strain>
    </source>
</reference>